<reference evidence="7" key="1">
    <citation type="submission" date="2021-03" db="EMBL/GenBank/DDBJ databases">
        <title>Bacillus suaedae sp. nov., isolated from Suaeda aralocaspica.</title>
        <authorList>
            <person name="Lei R.F.R."/>
        </authorList>
    </citation>
    <scope>NUCLEOTIDE SEQUENCE</scope>
    <source>
        <strain evidence="7">YZJH907-2</strain>
    </source>
</reference>
<dbReference type="RefSeq" id="WP_210598781.1">
    <property type="nucleotide sequence ID" value="NZ_JAGKSQ010000008.1"/>
</dbReference>
<evidence type="ECO:0000256" key="3">
    <source>
        <dbReference type="ARBA" id="ARBA00022763"/>
    </source>
</evidence>
<dbReference type="Pfam" id="PF03851">
    <property type="entry name" value="UvdE"/>
    <property type="match status" value="1"/>
</dbReference>
<keyword evidence="6" id="KW-0234">DNA repair</keyword>
<organism evidence="7 8">
    <name type="scientific">Halalkalibacter suaedae</name>
    <dbReference type="NCBI Taxonomy" id="2822140"/>
    <lineage>
        <taxon>Bacteria</taxon>
        <taxon>Bacillati</taxon>
        <taxon>Bacillota</taxon>
        <taxon>Bacilli</taxon>
        <taxon>Bacillales</taxon>
        <taxon>Bacillaceae</taxon>
        <taxon>Halalkalibacter</taxon>
    </lineage>
</organism>
<keyword evidence="3" id="KW-0227">DNA damage</keyword>
<accession>A0A941AQL5</accession>
<evidence type="ECO:0000256" key="1">
    <source>
        <dbReference type="ARBA" id="ARBA00022722"/>
    </source>
</evidence>
<evidence type="ECO:0000313" key="8">
    <source>
        <dbReference type="Proteomes" id="UP000678228"/>
    </source>
</evidence>
<evidence type="ECO:0000256" key="2">
    <source>
        <dbReference type="ARBA" id="ARBA00022759"/>
    </source>
</evidence>
<dbReference type="Gene3D" id="3.20.20.150">
    <property type="entry name" value="Divalent-metal-dependent TIM barrel enzymes"/>
    <property type="match status" value="1"/>
</dbReference>
<keyword evidence="1" id="KW-0540">Nuclease</keyword>
<dbReference type="GO" id="GO:0009411">
    <property type="term" value="P:response to UV"/>
    <property type="evidence" value="ECO:0007669"/>
    <property type="project" value="InterPro"/>
</dbReference>
<dbReference type="PANTHER" id="PTHR31290">
    <property type="entry name" value="UV-DAMAGE ENDONUCLEASE"/>
    <property type="match status" value="1"/>
</dbReference>
<evidence type="ECO:0000256" key="4">
    <source>
        <dbReference type="ARBA" id="ARBA00022769"/>
    </source>
</evidence>
<protein>
    <submittedName>
        <fullName evidence="7">UV DNA damage repair endonuclease UvsE</fullName>
    </submittedName>
</protein>
<evidence type="ECO:0000313" key="7">
    <source>
        <dbReference type="EMBL" id="MBP3952931.1"/>
    </source>
</evidence>
<evidence type="ECO:0000256" key="6">
    <source>
        <dbReference type="ARBA" id="ARBA00023204"/>
    </source>
</evidence>
<comment type="caution">
    <text evidence="7">The sequence shown here is derived from an EMBL/GenBank/DDBJ whole genome shotgun (WGS) entry which is preliminary data.</text>
</comment>
<dbReference type="EMBL" id="JAGKSQ010000008">
    <property type="protein sequence ID" value="MBP3952931.1"/>
    <property type="molecule type" value="Genomic_DNA"/>
</dbReference>
<dbReference type="AlphaFoldDB" id="A0A941AQL5"/>
<proteinExistence type="predicted"/>
<dbReference type="Proteomes" id="UP000678228">
    <property type="component" value="Unassembled WGS sequence"/>
</dbReference>
<keyword evidence="4" id="KW-0228">DNA excision</keyword>
<name>A0A941AQL5_9BACI</name>
<sequence>MRIGYPCQNLSIPSKFRTCRLQTLINEGKDKIKELSLHNLAELERILHWNYENNISFFRISSDMIPFASHEKLSWVWWEDEDMIEHLNRIKQLQQSFGLRLSMHPGQYTILNSPKKQVVSNALNDLDYHSRFLSFIGGTDMILHTGGAYGDKEKAKNMFINEYHSLPDLVKKYLRLENDDKTYDTLDVLSISEQCGVPVCFDVHHERCFGSSLEKCASLFNKVKQTWIKEKDKPKVHISSGRDSKSDPAHADYIYEDDFDFLMQVLQNTDVDVMVEAKAKELAVLQINERRNLDDK</sequence>
<keyword evidence="2 7" id="KW-0255">Endonuclease</keyword>
<keyword evidence="5" id="KW-0378">Hydrolase</keyword>
<keyword evidence="8" id="KW-1185">Reference proteome</keyword>
<dbReference type="NCBIfam" id="TIGR00629">
    <property type="entry name" value="uvde"/>
    <property type="match status" value="1"/>
</dbReference>
<dbReference type="InterPro" id="IPR004601">
    <property type="entry name" value="UvdE"/>
</dbReference>
<dbReference type="SUPFAM" id="SSF51658">
    <property type="entry name" value="Xylose isomerase-like"/>
    <property type="match status" value="1"/>
</dbReference>
<dbReference type="GO" id="GO:0004519">
    <property type="term" value="F:endonuclease activity"/>
    <property type="evidence" value="ECO:0007669"/>
    <property type="project" value="UniProtKB-KW"/>
</dbReference>
<dbReference type="GO" id="GO:0016787">
    <property type="term" value="F:hydrolase activity"/>
    <property type="evidence" value="ECO:0007669"/>
    <property type="project" value="UniProtKB-KW"/>
</dbReference>
<dbReference type="PANTHER" id="PTHR31290:SF5">
    <property type="entry name" value="UV-DAMAGE ENDONUCLEASE"/>
    <property type="match status" value="1"/>
</dbReference>
<dbReference type="InterPro" id="IPR036237">
    <property type="entry name" value="Xyl_isomerase-like_sf"/>
</dbReference>
<gene>
    <name evidence="7" type="primary">uvsE</name>
    <name evidence="7" type="ORF">J7W16_17550</name>
</gene>
<evidence type="ECO:0000256" key="5">
    <source>
        <dbReference type="ARBA" id="ARBA00022801"/>
    </source>
</evidence>
<dbReference type="GO" id="GO:0006289">
    <property type="term" value="P:nucleotide-excision repair"/>
    <property type="evidence" value="ECO:0007669"/>
    <property type="project" value="InterPro"/>
</dbReference>